<proteinExistence type="predicted"/>
<evidence type="ECO:0008006" key="3">
    <source>
        <dbReference type="Google" id="ProtNLM"/>
    </source>
</evidence>
<dbReference type="RefSeq" id="WP_338391955.1">
    <property type="nucleotide sequence ID" value="NZ_AP025314.1"/>
</dbReference>
<name>A0AAU9CMU6_9BACT</name>
<evidence type="ECO:0000313" key="2">
    <source>
        <dbReference type="Proteomes" id="UP001348817"/>
    </source>
</evidence>
<dbReference type="EMBL" id="AP025314">
    <property type="protein sequence ID" value="BDD10396.1"/>
    <property type="molecule type" value="Genomic_DNA"/>
</dbReference>
<gene>
    <name evidence="1" type="ORF">FUAX_28280</name>
</gene>
<reference evidence="1 2" key="1">
    <citation type="submission" date="2021-12" db="EMBL/GenBank/DDBJ databases">
        <title>Genome sequencing of bacteria with rrn-lacking chromosome and rrn-plasmid.</title>
        <authorList>
            <person name="Anda M."/>
            <person name="Iwasaki W."/>
        </authorList>
    </citation>
    <scope>NUCLEOTIDE SEQUENCE [LARGE SCALE GENOMIC DNA]</scope>
    <source>
        <strain evidence="1 2">DSM 100852</strain>
    </source>
</reference>
<protein>
    <recommendedName>
        <fullName evidence="3">Nucleoside 2-deoxyribosyltransferase</fullName>
    </recommendedName>
</protein>
<accession>A0AAU9CMU6</accession>
<evidence type="ECO:0000313" key="1">
    <source>
        <dbReference type="EMBL" id="BDD10396.1"/>
    </source>
</evidence>
<sequence>MKLLIHFFAKGDPLELPFNPALLKWAKESFVDLTSVDLDNYSGKVLIDYTTKLMDEASKIVIVVEAEACPSVGGLPTLFERLAKRNNSGAEIMAVVKHEKLPIINRMLKTFDKESVFENRPDGETRDLLRYFLQT</sequence>
<dbReference type="Proteomes" id="UP001348817">
    <property type="component" value="Chromosome"/>
</dbReference>
<dbReference type="KEGG" id="fax:FUAX_28280"/>
<dbReference type="AlphaFoldDB" id="A0AAU9CMU6"/>
<keyword evidence="2" id="KW-1185">Reference proteome</keyword>
<organism evidence="1 2">
    <name type="scientific">Fulvitalea axinellae</name>
    <dbReference type="NCBI Taxonomy" id="1182444"/>
    <lineage>
        <taxon>Bacteria</taxon>
        <taxon>Pseudomonadati</taxon>
        <taxon>Bacteroidota</taxon>
        <taxon>Cytophagia</taxon>
        <taxon>Cytophagales</taxon>
        <taxon>Persicobacteraceae</taxon>
        <taxon>Fulvitalea</taxon>
    </lineage>
</organism>